<evidence type="ECO:0000313" key="1">
    <source>
        <dbReference type="EMBL" id="EBV4567625.1"/>
    </source>
</evidence>
<dbReference type="EMBL" id="AAHFHJ010000001">
    <property type="protein sequence ID" value="EBV4567625.1"/>
    <property type="molecule type" value="Genomic_DNA"/>
</dbReference>
<comment type="caution">
    <text evidence="1">The sequence shown here is derived from an EMBL/GenBank/DDBJ whole genome shotgun (WGS) entry which is preliminary data.</text>
</comment>
<accession>A0A5I2M3M1</accession>
<protein>
    <submittedName>
        <fullName evidence="1">Uncharacterized protein</fullName>
    </submittedName>
</protein>
<reference evidence="1" key="1">
    <citation type="submission" date="2018-06" db="EMBL/GenBank/DDBJ databases">
        <authorList>
            <person name="Ashton P.M."/>
            <person name="Dallman T."/>
            <person name="Nair S."/>
            <person name="De Pinna E."/>
            <person name="Peters T."/>
            <person name="Grant K."/>
        </authorList>
    </citation>
    <scope>NUCLEOTIDE SEQUENCE</scope>
    <source>
        <strain evidence="1">45256</strain>
    </source>
</reference>
<sequence>MSKSDKDKALIKVIKNVVIDTSVSIADTMTGGSVSIIKKIAEHTNDFYNEINKQKLYDFYMGIYVLDDKSEKKLSKANLAFLIKKFVQDDEASKTKLYSKLAINIAKSILSDDERIDFISTLSNLTSYDINFMRKVYVYDNFKIKSFKNKDEQLLNISETRDGRQIKSLNKLYSNGLIFEPNRGKAAHQYYKPTNYLCEFIKLIFDKHELTPDAIDEIEKNKADIFFRSNHEYISNKDLYDEKIITPLKELGCSVIINTDEYGPYNDNADIYIAIDNDTPFIKNDDGEQYLSLIIEKNEQIFFGNNHAPTTRYNILASYIFDDSDSKKQSVLSIRKSLKGHIKSVASIF</sequence>
<gene>
    <name evidence="1" type="ORF">DOW48_01040</name>
</gene>
<dbReference type="AlphaFoldDB" id="A0A5I2M3M1"/>
<name>A0A5I2M3M1_SALET</name>
<organism evidence="1">
    <name type="scientific">Salmonella enterica subsp. enterica serovar Nima</name>
    <dbReference type="NCBI Taxonomy" id="940233"/>
    <lineage>
        <taxon>Bacteria</taxon>
        <taxon>Pseudomonadati</taxon>
        <taxon>Pseudomonadota</taxon>
        <taxon>Gammaproteobacteria</taxon>
        <taxon>Enterobacterales</taxon>
        <taxon>Enterobacteriaceae</taxon>
        <taxon>Salmonella</taxon>
    </lineage>
</organism>
<proteinExistence type="predicted"/>